<dbReference type="InterPro" id="IPR007822">
    <property type="entry name" value="LANC-like"/>
</dbReference>
<keyword evidence="1" id="KW-0479">Metal-binding</keyword>
<dbReference type="OrthoDB" id="10257263at2759"/>
<dbReference type="EMBL" id="ML976669">
    <property type="protein sequence ID" value="KAF1975696.1"/>
    <property type="molecule type" value="Genomic_DNA"/>
</dbReference>
<dbReference type="InterPro" id="IPR012341">
    <property type="entry name" value="6hp_glycosidase-like_sf"/>
</dbReference>
<evidence type="ECO:0000313" key="3">
    <source>
        <dbReference type="Proteomes" id="UP000800036"/>
    </source>
</evidence>
<sequence length="383" mass="42449">MSDQAAPAAEEPASIPRYFRNDAELSRREPHKQLLASLNRLITDYPPHQIPPGGGLYYGPISVAYLFYALHTIYPDLLLDDYPMNTWSAAYIEQAQANIKKYKGPSPSKCGVSDDIMALLALYAVTAKDPDTVKELCDFAAVTIEPEASNEWLYGRAGYLYLLRLVRGAFTDNKQIIELIEDTTDEVIDNIMASSRPWKWYGKAYVGAVHGAIGIITQIVLTDAAWAPKLEAELGALLSYQYESGNFPSSLPPGRDRLVQFCHGAPGVIASLVSIKKFFPKLEERIDRVIAKGRECIWERGLLTKEPCLCHGISGNALALDGERFEHFLTYTTGGEMKSMAKDGMLQKANDPSALWCGEAGRAWAWAVADKGLEKRFLGYNDI</sequence>
<dbReference type="CDD" id="cd04794">
    <property type="entry name" value="euk_LANCL"/>
    <property type="match status" value="1"/>
</dbReference>
<dbReference type="AlphaFoldDB" id="A0A6A5VL14"/>
<accession>A0A6A5VL14</accession>
<proteinExistence type="predicted"/>
<dbReference type="SUPFAM" id="SSF158745">
    <property type="entry name" value="LanC-like"/>
    <property type="match status" value="1"/>
</dbReference>
<reference evidence="2" key="1">
    <citation type="journal article" date="2020" name="Stud. Mycol.">
        <title>101 Dothideomycetes genomes: a test case for predicting lifestyles and emergence of pathogens.</title>
        <authorList>
            <person name="Haridas S."/>
            <person name="Albert R."/>
            <person name="Binder M."/>
            <person name="Bloem J."/>
            <person name="Labutti K."/>
            <person name="Salamov A."/>
            <person name="Andreopoulos B."/>
            <person name="Baker S."/>
            <person name="Barry K."/>
            <person name="Bills G."/>
            <person name="Bluhm B."/>
            <person name="Cannon C."/>
            <person name="Castanera R."/>
            <person name="Culley D."/>
            <person name="Daum C."/>
            <person name="Ezra D."/>
            <person name="Gonzalez J."/>
            <person name="Henrissat B."/>
            <person name="Kuo A."/>
            <person name="Liang C."/>
            <person name="Lipzen A."/>
            <person name="Lutzoni F."/>
            <person name="Magnuson J."/>
            <person name="Mondo S."/>
            <person name="Nolan M."/>
            <person name="Ohm R."/>
            <person name="Pangilinan J."/>
            <person name="Park H.-J."/>
            <person name="Ramirez L."/>
            <person name="Alfaro M."/>
            <person name="Sun H."/>
            <person name="Tritt A."/>
            <person name="Yoshinaga Y."/>
            <person name="Zwiers L.-H."/>
            <person name="Turgeon B."/>
            <person name="Goodwin S."/>
            <person name="Spatafora J."/>
            <person name="Crous P."/>
            <person name="Grigoriev I."/>
        </authorList>
    </citation>
    <scope>NUCLEOTIDE SEQUENCE</scope>
    <source>
        <strain evidence="2">CBS 107.79</strain>
    </source>
</reference>
<dbReference type="Proteomes" id="UP000800036">
    <property type="component" value="Unassembled WGS sequence"/>
</dbReference>
<dbReference type="GO" id="GO:0005975">
    <property type="term" value="P:carbohydrate metabolic process"/>
    <property type="evidence" value="ECO:0007669"/>
    <property type="project" value="InterPro"/>
</dbReference>
<organism evidence="2 3">
    <name type="scientific">Bimuria novae-zelandiae CBS 107.79</name>
    <dbReference type="NCBI Taxonomy" id="1447943"/>
    <lineage>
        <taxon>Eukaryota</taxon>
        <taxon>Fungi</taxon>
        <taxon>Dikarya</taxon>
        <taxon>Ascomycota</taxon>
        <taxon>Pezizomycotina</taxon>
        <taxon>Dothideomycetes</taxon>
        <taxon>Pleosporomycetidae</taxon>
        <taxon>Pleosporales</taxon>
        <taxon>Massarineae</taxon>
        <taxon>Didymosphaeriaceae</taxon>
        <taxon>Bimuria</taxon>
    </lineage>
</organism>
<keyword evidence="3" id="KW-1185">Reference proteome</keyword>
<dbReference type="SMART" id="SM01260">
    <property type="entry name" value="LANC_like"/>
    <property type="match status" value="1"/>
</dbReference>
<dbReference type="PRINTS" id="PR01950">
    <property type="entry name" value="LANCSUPER"/>
</dbReference>
<keyword evidence="1" id="KW-0862">Zinc</keyword>
<dbReference type="PANTHER" id="PTHR12736">
    <property type="entry name" value="LANC-LIKE PROTEIN"/>
    <property type="match status" value="1"/>
</dbReference>
<dbReference type="GO" id="GO:0031179">
    <property type="term" value="P:peptide modification"/>
    <property type="evidence" value="ECO:0007669"/>
    <property type="project" value="InterPro"/>
</dbReference>
<name>A0A6A5VL14_9PLEO</name>
<dbReference type="Gene3D" id="1.50.10.10">
    <property type="match status" value="1"/>
</dbReference>
<evidence type="ECO:0000313" key="2">
    <source>
        <dbReference type="EMBL" id="KAF1975696.1"/>
    </source>
</evidence>
<feature type="binding site" evidence="1">
    <location>
        <position position="262"/>
    </location>
    <ligand>
        <name>Zn(2+)</name>
        <dbReference type="ChEBI" id="CHEBI:29105"/>
    </ligand>
</feature>
<evidence type="ECO:0008006" key="4">
    <source>
        <dbReference type="Google" id="ProtNLM"/>
    </source>
</evidence>
<protein>
    <recommendedName>
        <fullName evidence="4">Lanthionine synthetase C-like protein 1</fullName>
    </recommendedName>
</protein>
<dbReference type="Pfam" id="PF05147">
    <property type="entry name" value="LANC_like"/>
    <property type="match status" value="1"/>
</dbReference>
<dbReference type="PANTHER" id="PTHR12736:SF7">
    <property type="entry name" value="LANC-LIKE PROTEIN 3"/>
    <property type="match status" value="1"/>
</dbReference>
<evidence type="ECO:0000256" key="1">
    <source>
        <dbReference type="PIRSR" id="PIRSR607822-1"/>
    </source>
</evidence>
<dbReference type="GO" id="GO:0005886">
    <property type="term" value="C:plasma membrane"/>
    <property type="evidence" value="ECO:0007669"/>
    <property type="project" value="TreeGrafter"/>
</dbReference>
<feature type="binding site" evidence="1">
    <location>
        <position position="310"/>
    </location>
    <ligand>
        <name>Zn(2+)</name>
        <dbReference type="ChEBI" id="CHEBI:29105"/>
    </ligand>
</feature>
<dbReference type="GO" id="GO:0046872">
    <property type="term" value="F:metal ion binding"/>
    <property type="evidence" value="ECO:0007669"/>
    <property type="project" value="UniProtKB-KW"/>
</dbReference>
<gene>
    <name evidence="2" type="ORF">BU23DRAFT_552204</name>
</gene>
<feature type="binding site" evidence="1">
    <location>
        <position position="311"/>
    </location>
    <ligand>
        <name>Zn(2+)</name>
        <dbReference type="ChEBI" id="CHEBI:29105"/>
    </ligand>
</feature>